<dbReference type="OrthoDB" id="1985886at2"/>
<organism evidence="1 2">
    <name type="scientific">Paenibacillus athensensis</name>
    <dbReference type="NCBI Taxonomy" id="1967502"/>
    <lineage>
        <taxon>Bacteria</taxon>
        <taxon>Bacillati</taxon>
        <taxon>Bacillota</taxon>
        <taxon>Bacilli</taxon>
        <taxon>Bacillales</taxon>
        <taxon>Paenibacillaceae</taxon>
        <taxon>Paenibacillus</taxon>
    </lineage>
</organism>
<keyword evidence="2" id="KW-1185">Reference proteome</keyword>
<protein>
    <recommendedName>
        <fullName evidence="3">F0F1-type ATP synthase</fullName>
    </recommendedName>
</protein>
<sequence>MRIIKLAIVGVLLVFPLYIILGLRIAEQRQALLTELRYNAAIDAAVDDAAKALILNADQGKEAQYDSAKRMSVNKEEAIQAFYRTLYMNFGVWEDTISQGDLNRYIPAVVVIGYDGYWVYAEDEFTNAVGEKELRPVWGPKKPYAYVDAQGNSLSFTLDDYVTAYEQSSGSWKHGFRSEIGGSSAIPLLHDAATFEQVRRSTIVNAIQNELAYRINLHNRYAARAGISYTFTLPTISQEDWNSTIDDIGVLAFVQGIPMGTGTYNNYALGGSRVLQKQVYAAALKNGIPYYYLRSCSMPYPVRETFSYAKNAAQQGYIPLSCANSSSK</sequence>
<accession>A0A4Y8PZK4</accession>
<proteinExistence type="predicted"/>
<dbReference type="AlphaFoldDB" id="A0A4Y8PZK4"/>
<reference evidence="1 2" key="1">
    <citation type="submission" date="2017-03" db="EMBL/GenBank/DDBJ databases">
        <title>Isolation of Levoglucosan Utilizing Bacteria.</title>
        <authorList>
            <person name="Arya A.S."/>
        </authorList>
    </citation>
    <scope>NUCLEOTIDE SEQUENCE [LARGE SCALE GENOMIC DNA]</scope>
    <source>
        <strain evidence="1 2">MEC069</strain>
    </source>
</reference>
<evidence type="ECO:0000313" key="2">
    <source>
        <dbReference type="Proteomes" id="UP000298246"/>
    </source>
</evidence>
<dbReference type="EMBL" id="MYFO01000019">
    <property type="protein sequence ID" value="TFE86403.1"/>
    <property type="molecule type" value="Genomic_DNA"/>
</dbReference>
<gene>
    <name evidence="1" type="ORF">B5M42_15055</name>
</gene>
<dbReference type="Proteomes" id="UP000298246">
    <property type="component" value="Unassembled WGS sequence"/>
</dbReference>
<name>A0A4Y8PZK4_9BACL</name>
<comment type="caution">
    <text evidence="1">The sequence shown here is derived from an EMBL/GenBank/DDBJ whole genome shotgun (WGS) entry which is preliminary data.</text>
</comment>
<evidence type="ECO:0000313" key="1">
    <source>
        <dbReference type="EMBL" id="TFE86403.1"/>
    </source>
</evidence>
<dbReference type="RefSeq" id="WP_134754245.1">
    <property type="nucleotide sequence ID" value="NZ_MYFO02000014.1"/>
</dbReference>
<evidence type="ECO:0008006" key="3">
    <source>
        <dbReference type="Google" id="ProtNLM"/>
    </source>
</evidence>